<feature type="chain" id="PRO_5046444766" evidence="1">
    <location>
        <begin position="21"/>
        <end position="192"/>
    </location>
</feature>
<dbReference type="Proteomes" id="UP000662747">
    <property type="component" value="Chromosome"/>
</dbReference>
<dbReference type="RefSeq" id="WP_206723190.1">
    <property type="nucleotide sequence ID" value="NZ_CP071090.1"/>
</dbReference>
<dbReference type="SUPFAM" id="SSF101874">
    <property type="entry name" value="YceI-like"/>
    <property type="match status" value="1"/>
</dbReference>
<dbReference type="Pfam" id="PF04264">
    <property type="entry name" value="YceI"/>
    <property type="match status" value="1"/>
</dbReference>
<dbReference type="PANTHER" id="PTHR34406:SF1">
    <property type="entry name" value="PROTEIN YCEI"/>
    <property type="match status" value="1"/>
</dbReference>
<dbReference type="PANTHER" id="PTHR34406">
    <property type="entry name" value="PROTEIN YCEI"/>
    <property type="match status" value="1"/>
</dbReference>
<accession>A0ABX7NT16</accession>
<dbReference type="InterPro" id="IPR007372">
    <property type="entry name" value="Lipid/polyisoprenoid-bd_YceI"/>
</dbReference>
<dbReference type="InterPro" id="IPR036761">
    <property type="entry name" value="TTHA0802/YceI-like_sf"/>
</dbReference>
<reference evidence="3 4" key="1">
    <citation type="submission" date="2021-02" db="EMBL/GenBank/DDBJ databases">
        <title>De Novo genome assembly of isolated myxobacteria.</title>
        <authorList>
            <person name="Stevens D.C."/>
        </authorList>
    </citation>
    <scope>NUCLEOTIDE SEQUENCE [LARGE SCALE GENOMIC DNA]</scope>
    <source>
        <strain evidence="4">SCPEA02</strain>
    </source>
</reference>
<protein>
    <submittedName>
        <fullName evidence="3">YceI family protein</fullName>
    </submittedName>
</protein>
<sequence length="192" mass="20741">MISRRLALLATLLLALPVAAQGPDRKYLVKKDASSVTYKLKHKLHEVVGTAKPSTGIAVLKSTGTLQVQVRANVKDFDSGNSNRDSHMQEVTEAAKFPLIEFKGKADGVKMPTSFPATVPVSLTGQLTFHGVTQDVTVPMTVVFTSEKEATASGAFDISLEGYKIERPSLLMVKVDDKLVLEPKLTFVVEGT</sequence>
<dbReference type="Gene3D" id="2.40.128.110">
    <property type="entry name" value="Lipid/polyisoprenoid-binding, YceI-like"/>
    <property type="match status" value="1"/>
</dbReference>
<evidence type="ECO:0000313" key="3">
    <source>
        <dbReference type="EMBL" id="QSQ21613.1"/>
    </source>
</evidence>
<feature type="signal peptide" evidence="1">
    <location>
        <begin position="1"/>
        <end position="20"/>
    </location>
</feature>
<name>A0ABX7NT16_9BACT</name>
<keyword evidence="1" id="KW-0732">Signal</keyword>
<evidence type="ECO:0000313" key="4">
    <source>
        <dbReference type="Proteomes" id="UP000662747"/>
    </source>
</evidence>
<evidence type="ECO:0000256" key="1">
    <source>
        <dbReference type="SAM" id="SignalP"/>
    </source>
</evidence>
<dbReference type="SMART" id="SM00867">
    <property type="entry name" value="YceI"/>
    <property type="match status" value="1"/>
</dbReference>
<evidence type="ECO:0000259" key="2">
    <source>
        <dbReference type="SMART" id="SM00867"/>
    </source>
</evidence>
<organism evidence="3 4">
    <name type="scientific">Pyxidicoccus parkwayensis</name>
    <dbReference type="NCBI Taxonomy" id="2813578"/>
    <lineage>
        <taxon>Bacteria</taxon>
        <taxon>Pseudomonadati</taxon>
        <taxon>Myxococcota</taxon>
        <taxon>Myxococcia</taxon>
        <taxon>Myxococcales</taxon>
        <taxon>Cystobacterineae</taxon>
        <taxon>Myxococcaceae</taxon>
        <taxon>Pyxidicoccus</taxon>
    </lineage>
</organism>
<gene>
    <name evidence="3" type="ORF">JY651_41655</name>
</gene>
<keyword evidence="4" id="KW-1185">Reference proteome</keyword>
<proteinExistence type="predicted"/>
<feature type="domain" description="Lipid/polyisoprenoid-binding YceI-like" evidence="2">
    <location>
        <begin position="26"/>
        <end position="188"/>
    </location>
</feature>
<dbReference type="EMBL" id="CP071090">
    <property type="protein sequence ID" value="QSQ21613.1"/>
    <property type="molecule type" value="Genomic_DNA"/>
</dbReference>